<dbReference type="PANTHER" id="PTHR47843">
    <property type="entry name" value="BTB DOMAIN-CONTAINING PROTEIN-RELATED"/>
    <property type="match status" value="1"/>
</dbReference>
<dbReference type="SUPFAM" id="SSF54695">
    <property type="entry name" value="POZ domain"/>
    <property type="match status" value="1"/>
</dbReference>
<gene>
    <name evidence="2" type="ORF">K461DRAFT_313683</name>
</gene>
<comment type="caution">
    <text evidence="2">The sequence shown here is derived from an EMBL/GenBank/DDBJ whole genome shotgun (WGS) entry which is preliminary data.</text>
</comment>
<dbReference type="PROSITE" id="PS50097">
    <property type="entry name" value="BTB"/>
    <property type="match status" value="1"/>
</dbReference>
<dbReference type="InterPro" id="IPR000210">
    <property type="entry name" value="BTB/POZ_dom"/>
</dbReference>
<dbReference type="InterPro" id="IPR011333">
    <property type="entry name" value="SKP1/BTB/POZ_sf"/>
</dbReference>
<dbReference type="CDD" id="cd18186">
    <property type="entry name" value="BTB_POZ_ZBTB_KLHL-like"/>
    <property type="match status" value="1"/>
</dbReference>
<feature type="domain" description="BTB" evidence="1">
    <location>
        <begin position="16"/>
        <end position="81"/>
    </location>
</feature>
<dbReference type="EMBL" id="ML996087">
    <property type="protein sequence ID" value="KAF2151891.1"/>
    <property type="molecule type" value="Genomic_DNA"/>
</dbReference>
<evidence type="ECO:0000313" key="2">
    <source>
        <dbReference type="EMBL" id="KAF2151891.1"/>
    </source>
</evidence>
<dbReference type="OrthoDB" id="1022638at2759"/>
<dbReference type="Gene3D" id="3.30.710.10">
    <property type="entry name" value="Potassium Channel Kv1.1, Chain A"/>
    <property type="match status" value="1"/>
</dbReference>
<evidence type="ECO:0000259" key="1">
    <source>
        <dbReference type="PROSITE" id="PS50097"/>
    </source>
</evidence>
<keyword evidence="3" id="KW-1185">Reference proteome</keyword>
<evidence type="ECO:0000313" key="3">
    <source>
        <dbReference type="Proteomes" id="UP000799439"/>
    </source>
</evidence>
<dbReference type="AlphaFoldDB" id="A0A9P4IYE7"/>
<organism evidence="2 3">
    <name type="scientific">Myriangium duriaei CBS 260.36</name>
    <dbReference type="NCBI Taxonomy" id="1168546"/>
    <lineage>
        <taxon>Eukaryota</taxon>
        <taxon>Fungi</taxon>
        <taxon>Dikarya</taxon>
        <taxon>Ascomycota</taxon>
        <taxon>Pezizomycotina</taxon>
        <taxon>Dothideomycetes</taxon>
        <taxon>Dothideomycetidae</taxon>
        <taxon>Myriangiales</taxon>
        <taxon>Myriangiaceae</taxon>
        <taxon>Myriangium</taxon>
    </lineage>
</organism>
<proteinExistence type="predicted"/>
<accession>A0A9P4IYE7</accession>
<dbReference type="Pfam" id="PF00651">
    <property type="entry name" value="BTB"/>
    <property type="match status" value="1"/>
</dbReference>
<name>A0A9P4IYE7_9PEZI</name>
<sequence length="229" mass="26765">MPEPRFKSDYRNFLKVLVAKKEPFYAHTAILTRHSPFFRKYLEQDVVEIKKTTEILLPDDDPTVFDHFLDWCYTGKLKFRYLPGANADESPDSTSDMYPLVKLYLFAGKTQTERLKMDIIRTIYDQTPDIKEISVRTCVLVCRSLSPSDGLRQLIERWFVIYGTSDHFSTMLLTKAPDFVHTIISTILQLSKTQTKLSWAFRSLEYYLERASCDRGPMKDEKELVGIHE</sequence>
<reference evidence="2" key="1">
    <citation type="journal article" date="2020" name="Stud. Mycol.">
        <title>101 Dothideomycetes genomes: a test case for predicting lifestyles and emergence of pathogens.</title>
        <authorList>
            <person name="Haridas S."/>
            <person name="Albert R."/>
            <person name="Binder M."/>
            <person name="Bloem J."/>
            <person name="Labutti K."/>
            <person name="Salamov A."/>
            <person name="Andreopoulos B."/>
            <person name="Baker S."/>
            <person name="Barry K."/>
            <person name="Bills G."/>
            <person name="Bluhm B."/>
            <person name="Cannon C."/>
            <person name="Castanera R."/>
            <person name="Culley D."/>
            <person name="Daum C."/>
            <person name="Ezra D."/>
            <person name="Gonzalez J."/>
            <person name="Henrissat B."/>
            <person name="Kuo A."/>
            <person name="Liang C."/>
            <person name="Lipzen A."/>
            <person name="Lutzoni F."/>
            <person name="Magnuson J."/>
            <person name="Mondo S."/>
            <person name="Nolan M."/>
            <person name="Ohm R."/>
            <person name="Pangilinan J."/>
            <person name="Park H.-J."/>
            <person name="Ramirez L."/>
            <person name="Alfaro M."/>
            <person name="Sun H."/>
            <person name="Tritt A."/>
            <person name="Yoshinaga Y."/>
            <person name="Zwiers L.-H."/>
            <person name="Turgeon B."/>
            <person name="Goodwin S."/>
            <person name="Spatafora J."/>
            <person name="Crous P."/>
            <person name="Grigoriev I."/>
        </authorList>
    </citation>
    <scope>NUCLEOTIDE SEQUENCE</scope>
    <source>
        <strain evidence="2">CBS 260.36</strain>
    </source>
</reference>
<dbReference type="PANTHER" id="PTHR47843:SF2">
    <property type="entry name" value="BTB DOMAIN-CONTAINING PROTEIN"/>
    <property type="match status" value="1"/>
</dbReference>
<dbReference type="Proteomes" id="UP000799439">
    <property type="component" value="Unassembled WGS sequence"/>
</dbReference>
<protein>
    <recommendedName>
        <fullName evidence="1">BTB domain-containing protein</fullName>
    </recommendedName>
</protein>
<dbReference type="SMART" id="SM00225">
    <property type="entry name" value="BTB"/>
    <property type="match status" value="1"/>
</dbReference>